<dbReference type="InterPro" id="IPR041470">
    <property type="entry name" value="GCP_N"/>
</dbReference>
<comment type="similarity">
    <text evidence="2 6">Belongs to the TUBGCP family.</text>
</comment>
<feature type="domain" description="Gamma tubulin complex component C-terminal" evidence="7">
    <location>
        <begin position="330"/>
        <end position="628"/>
    </location>
</feature>
<dbReference type="Pfam" id="PF17681">
    <property type="entry name" value="GCP_N_terminal"/>
    <property type="match status" value="1"/>
</dbReference>
<gene>
    <name evidence="9" type="ORF">V9T40_006411</name>
</gene>
<dbReference type="GO" id="GO:0051321">
    <property type="term" value="P:meiotic cell cycle"/>
    <property type="evidence" value="ECO:0007669"/>
    <property type="project" value="TreeGrafter"/>
</dbReference>
<protein>
    <recommendedName>
        <fullName evidence="6">Gamma-tubulin complex component</fullName>
    </recommendedName>
</protein>
<comment type="caution">
    <text evidence="9">The sequence shown here is derived from an EMBL/GenBank/DDBJ whole genome shotgun (WGS) entry which is preliminary data.</text>
</comment>
<dbReference type="EMBL" id="JBBCAQ010000014">
    <property type="protein sequence ID" value="KAK7598176.1"/>
    <property type="molecule type" value="Genomic_DNA"/>
</dbReference>
<dbReference type="PANTHER" id="PTHR19302:SF27">
    <property type="entry name" value="GAMMA-TUBULIN COMPLEX COMPONENT 4"/>
    <property type="match status" value="1"/>
</dbReference>
<dbReference type="GO" id="GO:0000922">
    <property type="term" value="C:spindle pole"/>
    <property type="evidence" value="ECO:0007669"/>
    <property type="project" value="InterPro"/>
</dbReference>
<dbReference type="GO" id="GO:0051011">
    <property type="term" value="F:microtubule minus-end binding"/>
    <property type="evidence" value="ECO:0007669"/>
    <property type="project" value="TreeGrafter"/>
</dbReference>
<evidence type="ECO:0000256" key="4">
    <source>
        <dbReference type="ARBA" id="ARBA00022701"/>
    </source>
</evidence>
<proteinExistence type="inferred from homology"/>
<keyword evidence="4 6" id="KW-0493">Microtubule</keyword>
<evidence type="ECO:0000256" key="1">
    <source>
        <dbReference type="ARBA" id="ARBA00004267"/>
    </source>
</evidence>
<reference evidence="9 10" key="1">
    <citation type="submission" date="2024-03" db="EMBL/GenBank/DDBJ databases">
        <title>Adaptation during the transition from Ophiocordyceps entomopathogen to insect associate is accompanied by gene loss and intensified selection.</title>
        <authorList>
            <person name="Ward C.M."/>
            <person name="Onetto C.A."/>
            <person name="Borneman A.R."/>
        </authorList>
    </citation>
    <scope>NUCLEOTIDE SEQUENCE [LARGE SCALE GENOMIC DNA]</scope>
    <source>
        <strain evidence="9">AWRI1</strain>
        <tissue evidence="9">Single Adult Female</tissue>
    </source>
</reference>
<dbReference type="AlphaFoldDB" id="A0AAN9Y7M1"/>
<dbReference type="Gene3D" id="1.20.120.1900">
    <property type="entry name" value="Gamma-tubulin complex, C-terminal domain"/>
    <property type="match status" value="1"/>
</dbReference>
<feature type="domain" description="Gamma tubulin complex component protein N-terminal" evidence="8">
    <location>
        <begin position="2"/>
        <end position="327"/>
    </location>
</feature>
<dbReference type="InterPro" id="IPR040457">
    <property type="entry name" value="GCP_C"/>
</dbReference>
<dbReference type="InterPro" id="IPR007259">
    <property type="entry name" value="GCP"/>
</dbReference>
<dbReference type="GO" id="GO:0000930">
    <property type="term" value="C:gamma-tubulin complex"/>
    <property type="evidence" value="ECO:0007669"/>
    <property type="project" value="TreeGrafter"/>
</dbReference>
<name>A0AAN9Y7M1_9HEMI</name>
<dbReference type="GO" id="GO:0043015">
    <property type="term" value="F:gamma-tubulin binding"/>
    <property type="evidence" value="ECO:0007669"/>
    <property type="project" value="InterPro"/>
</dbReference>
<evidence type="ECO:0000313" key="10">
    <source>
        <dbReference type="Proteomes" id="UP001367676"/>
    </source>
</evidence>
<evidence type="ECO:0000256" key="6">
    <source>
        <dbReference type="RuleBase" id="RU363050"/>
    </source>
</evidence>
<evidence type="ECO:0000259" key="7">
    <source>
        <dbReference type="Pfam" id="PF04130"/>
    </source>
</evidence>
<comment type="subcellular location">
    <subcellularLocation>
        <location evidence="1 6">Cytoplasm</location>
        <location evidence="1 6">Cytoskeleton</location>
        <location evidence="1 6">Microtubule organizing center</location>
    </subcellularLocation>
</comment>
<dbReference type="GO" id="GO:0005874">
    <property type="term" value="C:microtubule"/>
    <property type="evidence" value="ECO:0007669"/>
    <property type="project" value="UniProtKB-KW"/>
</dbReference>
<keyword evidence="3 6" id="KW-0963">Cytoplasm</keyword>
<dbReference type="GO" id="GO:0007020">
    <property type="term" value="P:microtubule nucleation"/>
    <property type="evidence" value="ECO:0007669"/>
    <property type="project" value="InterPro"/>
</dbReference>
<sequence>MLHEVIVTLSGFSGKLLNNVDGCLELKNFLHPAERSLLQNILAIAENYRFIKDFINANHAAIFGVSENKLQTAPGQYIQAFCEGLDDVLKPYRQEIIRLEENILIGPEVTLIYIFSRVDKYSSLFTLLTSLLNEIISRKIHGCQILQLLYENIIIAVDQAKDCLECLLNRCHTVFLEQTSTWLMNGFLVDTFGEYVIRKSARKDDTNEESDSSILSAYRDGFSEENIMAGGYEIAIDFIPFYINYSLVNDILFVGQIVGILNENPRNNSDEDIFSGNLIFGDKEKMFFEKFTTLKASISTDMEELKNVVLDIRECVVHHLWKVAVEEENLYKELSLLKNFYLLGFGPFFKDFLLEASALSLHTVRKHFSHDLNDTLRGVACSYPHMDEKTLSKFNFKIETAQLKESSKTTDSIWSSIKLQYTAKWPLNLIFTPVAIEHYNKLFLFLLRIKRCQIGIHEVWKNDIKNKSVRCEKVWKLRNELMFLINNLQFYLQVDVIETEYCNLINEIHKVKDFQQIEKLHNIFLLNVLSHSFLLQVPADNANNNAAVPSAYPEYFYSALLNNIKICEKFCFLASQGSLNNKSKEIIKLDKSFQKYKTIVLCFLSEYQSQPFKQHLVKLLLRLNFNQWVGKHLLKAPE</sequence>
<dbReference type="GO" id="GO:0000278">
    <property type="term" value="P:mitotic cell cycle"/>
    <property type="evidence" value="ECO:0007669"/>
    <property type="project" value="TreeGrafter"/>
</dbReference>
<dbReference type="PANTHER" id="PTHR19302">
    <property type="entry name" value="GAMMA TUBULIN COMPLEX PROTEIN"/>
    <property type="match status" value="1"/>
</dbReference>
<dbReference type="GO" id="GO:0031122">
    <property type="term" value="P:cytoplasmic microtubule organization"/>
    <property type="evidence" value="ECO:0007669"/>
    <property type="project" value="TreeGrafter"/>
</dbReference>
<evidence type="ECO:0000256" key="3">
    <source>
        <dbReference type="ARBA" id="ARBA00022490"/>
    </source>
</evidence>
<evidence type="ECO:0000313" key="9">
    <source>
        <dbReference type="EMBL" id="KAK7598176.1"/>
    </source>
</evidence>
<keyword evidence="10" id="KW-1185">Reference proteome</keyword>
<accession>A0AAN9Y7M1</accession>
<dbReference type="GO" id="GO:0051225">
    <property type="term" value="P:spindle assembly"/>
    <property type="evidence" value="ECO:0007669"/>
    <property type="project" value="TreeGrafter"/>
</dbReference>
<dbReference type="Pfam" id="PF04130">
    <property type="entry name" value="GCP_C_terminal"/>
    <property type="match status" value="1"/>
</dbReference>
<organism evidence="9 10">
    <name type="scientific">Parthenolecanium corni</name>
    <dbReference type="NCBI Taxonomy" id="536013"/>
    <lineage>
        <taxon>Eukaryota</taxon>
        <taxon>Metazoa</taxon>
        <taxon>Ecdysozoa</taxon>
        <taxon>Arthropoda</taxon>
        <taxon>Hexapoda</taxon>
        <taxon>Insecta</taxon>
        <taxon>Pterygota</taxon>
        <taxon>Neoptera</taxon>
        <taxon>Paraneoptera</taxon>
        <taxon>Hemiptera</taxon>
        <taxon>Sternorrhyncha</taxon>
        <taxon>Coccoidea</taxon>
        <taxon>Coccidae</taxon>
        <taxon>Parthenolecanium</taxon>
    </lineage>
</organism>
<dbReference type="Proteomes" id="UP001367676">
    <property type="component" value="Unassembled WGS sequence"/>
</dbReference>
<evidence type="ECO:0000256" key="5">
    <source>
        <dbReference type="ARBA" id="ARBA00023212"/>
    </source>
</evidence>
<keyword evidence="5 6" id="KW-0206">Cytoskeleton</keyword>
<evidence type="ECO:0000259" key="8">
    <source>
        <dbReference type="Pfam" id="PF17681"/>
    </source>
</evidence>
<evidence type="ECO:0000256" key="2">
    <source>
        <dbReference type="ARBA" id="ARBA00010337"/>
    </source>
</evidence>
<dbReference type="InterPro" id="IPR042241">
    <property type="entry name" value="GCP_C_sf"/>
</dbReference>